<evidence type="ECO:0000313" key="1">
    <source>
        <dbReference type="EMBL" id="KDQ49818.1"/>
    </source>
</evidence>
<evidence type="ECO:0000313" key="2">
    <source>
        <dbReference type="Proteomes" id="UP000027265"/>
    </source>
</evidence>
<organism evidence="1 2">
    <name type="scientific">Jaapia argillacea MUCL 33604</name>
    <dbReference type="NCBI Taxonomy" id="933084"/>
    <lineage>
        <taxon>Eukaryota</taxon>
        <taxon>Fungi</taxon>
        <taxon>Dikarya</taxon>
        <taxon>Basidiomycota</taxon>
        <taxon>Agaricomycotina</taxon>
        <taxon>Agaricomycetes</taxon>
        <taxon>Agaricomycetidae</taxon>
        <taxon>Jaapiales</taxon>
        <taxon>Jaapiaceae</taxon>
        <taxon>Jaapia</taxon>
    </lineage>
</organism>
<gene>
    <name evidence="1" type="ORF">JAAARDRAFT_200517</name>
</gene>
<dbReference type="AlphaFoldDB" id="A0A067P4I1"/>
<reference evidence="2" key="1">
    <citation type="journal article" date="2014" name="Proc. Natl. Acad. Sci. U.S.A.">
        <title>Extensive sampling of basidiomycete genomes demonstrates inadequacy of the white-rot/brown-rot paradigm for wood decay fungi.</title>
        <authorList>
            <person name="Riley R."/>
            <person name="Salamov A.A."/>
            <person name="Brown D.W."/>
            <person name="Nagy L.G."/>
            <person name="Floudas D."/>
            <person name="Held B.W."/>
            <person name="Levasseur A."/>
            <person name="Lombard V."/>
            <person name="Morin E."/>
            <person name="Otillar R."/>
            <person name="Lindquist E.A."/>
            <person name="Sun H."/>
            <person name="LaButti K.M."/>
            <person name="Schmutz J."/>
            <person name="Jabbour D."/>
            <person name="Luo H."/>
            <person name="Baker S.E."/>
            <person name="Pisabarro A.G."/>
            <person name="Walton J.D."/>
            <person name="Blanchette R.A."/>
            <person name="Henrissat B."/>
            <person name="Martin F."/>
            <person name="Cullen D."/>
            <person name="Hibbett D.S."/>
            <person name="Grigoriev I.V."/>
        </authorList>
    </citation>
    <scope>NUCLEOTIDE SEQUENCE [LARGE SCALE GENOMIC DNA]</scope>
    <source>
        <strain evidence="2">MUCL 33604</strain>
    </source>
</reference>
<dbReference type="EMBL" id="KL197773">
    <property type="protein sequence ID" value="KDQ49818.1"/>
    <property type="molecule type" value="Genomic_DNA"/>
</dbReference>
<keyword evidence="2" id="KW-1185">Reference proteome</keyword>
<name>A0A067P4I1_9AGAM</name>
<dbReference type="Proteomes" id="UP000027265">
    <property type="component" value="Unassembled WGS sequence"/>
</dbReference>
<accession>A0A067P4I1</accession>
<sequence>MPPPNFVQTSLYTPMNQKMTHWLESPLASFLFEPHHQLLDNSHDWDVPHPMPSLNLWLGPEASTHQLSPVPESPAVLTTTATDTPLQLQPEGLPISPTDRSAEIPCRAEIPPAILTADFPMEEDQSVVGAMHSIPLDAPPLPAGTPPVEAEFPTAPGGPTDGIGADILAEFLVKFLSTLHPSPLTQTALPLTSTPVCEVGAHAGWVSPTIPSSTTPIGSPPIPTLLDISVPSMVNHPAPPISPIGSPSTQFGTSKPVLTFGAEGQLVGQLNITMDDA</sequence>
<proteinExistence type="predicted"/>
<protein>
    <submittedName>
        <fullName evidence="1">Uncharacterized protein</fullName>
    </submittedName>
</protein>
<dbReference type="InParanoid" id="A0A067P4I1"/>
<dbReference type="HOGENOM" id="CLU_1004966_0_0_1"/>